<comment type="caution">
    <text evidence="1">The sequence shown here is derived from an EMBL/GenBank/DDBJ whole genome shotgun (WGS) entry which is preliminary data.</text>
</comment>
<dbReference type="EMBL" id="QWDM01000004">
    <property type="protein sequence ID" value="RUT70958.1"/>
    <property type="molecule type" value="Genomic_DNA"/>
</dbReference>
<accession>A0A434A9B2</accession>
<evidence type="ECO:0000313" key="2">
    <source>
        <dbReference type="Proteomes" id="UP000288102"/>
    </source>
</evidence>
<evidence type="ECO:0000313" key="1">
    <source>
        <dbReference type="EMBL" id="RUT70958.1"/>
    </source>
</evidence>
<reference evidence="2" key="1">
    <citation type="journal article" date="2019" name="Syst. Appl. Microbiol.">
        <title>Flavobacterium circumlabens sp. nov. and Flavobacterium cupreum sp. nov., two psychrotrophic species isolated from Antarctic environmental samples.</title>
        <authorList>
            <person name="Kralova S."/>
            <person name="Busse H.-J."/>
            <person name="Svec P."/>
            <person name="Maslanova I."/>
            <person name="Stankova E."/>
            <person name="Bartak M."/>
            <person name="Sedlacek I."/>
        </authorList>
    </citation>
    <scope>NUCLEOTIDE SEQUENCE [LARGE SCALE GENOMIC DNA]</scope>
    <source>
        <strain evidence="2">CCM 8825</strain>
    </source>
</reference>
<dbReference type="PROSITE" id="PS51257">
    <property type="entry name" value="PROKAR_LIPOPROTEIN"/>
    <property type="match status" value="1"/>
</dbReference>
<dbReference type="OrthoDB" id="1346014at2"/>
<dbReference type="AlphaFoldDB" id="A0A434A9B2"/>
<protein>
    <recommendedName>
        <fullName evidence="3">Lipoprotein</fullName>
    </recommendedName>
</protein>
<gene>
    <name evidence="1" type="ORF">D0817_07375</name>
</gene>
<proteinExistence type="predicted"/>
<organism evidence="1 2">
    <name type="scientific">Flavobacterium cupreum</name>
    <dbReference type="NCBI Taxonomy" id="2133766"/>
    <lineage>
        <taxon>Bacteria</taxon>
        <taxon>Pseudomonadati</taxon>
        <taxon>Bacteroidota</taxon>
        <taxon>Flavobacteriia</taxon>
        <taxon>Flavobacteriales</taxon>
        <taxon>Flavobacteriaceae</taxon>
        <taxon>Flavobacterium</taxon>
    </lineage>
</organism>
<name>A0A434A9B2_9FLAO</name>
<keyword evidence="2" id="KW-1185">Reference proteome</keyword>
<dbReference type="RefSeq" id="WP_127337736.1">
    <property type="nucleotide sequence ID" value="NZ_QWDM01000004.1"/>
</dbReference>
<sequence length="226" mass="25623">MKKTIAILLLSIAYFFTGCGNDAKKPSKQEKVYPVNKLKSATTKIFRKTVPRATVILNSKKRSIPQKKNVFSVKEGNEPGSQIQNQETVTNNPKLDMRPEANKTLLTFVNLRKILYGSKIGQTLTQEQLTERFEIPEEAVKLVKSITKTDDDEIAVKWRSTWLVEKISDAKFKDGLMKITFKANKLYTSGTAIGIKYDKKIYNELVIIGRSAYIPGVKGYKWQIGK</sequence>
<evidence type="ECO:0008006" key="3">
    <source>
        <dbReference type="Google" id="ProtNLM"/>
    </source>
</evidence>
<dbReference type="Proteomes" id="UP000288102">
    <property type="component" value="Unassembled WGS sequence"/>
</dbReference>